<dbReference type="PANTHER" id="PTHR33121:SF70">
    <property type="entry name" value="SIGNALING PROTEIN YKOW"/>
    <property type="match status" value="1"/>
</dbReference>
<dbReference type="InterPro" id="IPR050706">
    <property type="entry name" value="Cyclic-di-GMP_PDE-like"/>
</dbReference>
<dbReference type="HOGENOM" id="CLU_709309_0_0_0"/>
<dbReference type="PROSITE" id="PS50883">
    <property type="entry name" value="EAL"/>
    <property type="match status" value="1"/>
</dbReference>
<dbReference type="CDD" id="cd01948">
    <property type="entry name" value="EAL"/>
    <property type="match status" value="1"/>
</dbReference>
<dbReference type="Proteomes" id="UP000003233">
    <property type="component" value="Unassembled WGS sequence"/>
</dbReference>
<feature type="domain" description="EAL" evidence="1">
    <location>
        <begin position="116"/>
        <end position="369"/>
    </location>
</feature>
<dbReference type="Pfam" id="PF00563">
    <property type="entry name" value="EAL"/>
    <property type="match status" value="1"/>
</dbReference>
<dbReference type="PATRIC" id="fig|457404.5.peg.3021"/>
<dbReference type="RefSeq" id="WP_008699631.1">
    <property type="nucleotide sequence ID" value="NZ_KE161010.1"/>
</dbReference>
<gene>
    <name evidence="2" type="ORF">HMPREF0402_03638</name>
</gene>
<accession>H1PYZ5</accession>
<dbReference type="EMBL" id="AGWJ02000028">
    <property type="protein sequence ID" value="EHO76810.1"/>
    <property type="molecule type" value="Genomic_DNA"/>
</dbReference>
<evidence type="ECO:0000313" key="3">
    <source>
        <dbReference type="Proteomes" id="UP000003233"/>
    </source>
</evidence>
<keyword evidence="3" id="KW-1185">Reference proteome</keyword>
<protein>
    <recommendedName>
        <fullName evidence="1">EAL domain-containing protein</fullName>
    </recommendedName>
</protein>
<dbReference type="InterPro" id="IPR001633">
    <property type="entry name" value="EAL_dom"/>
</dbReference>
<name>H1PYZ5_9FUSO</name>
<reference evidence="2 3" key="1">
    <citation type="submission" date="2012-07" db="EMBL/GenBank/DDBJ databases">
        <title>The Genome Sequence of Fusobacterium ulcerans 12_1B.</title>
        <authorList>
            <consortium name="The Broad Institute Genome Sequencing Platform"/>
            <person name="Earl A."/>
            <person name="Ward D."/>
            <person name="Feldgarden M."/>
            <person name="Gevers D."/>
            <person name="Strauss J."/>
            <person name="Ambrose C.E."/>
            <person name="Allen-Vercoe E."/>
            <person name="Walker B."/>
            <person name="Young S.K."/>
            <person name="Zeng Q."/>
            <person name="Gargeya S."/>
            <person name="Fitzgerald M."/>
            <person name="Haas B."/>
            <person name="Abouelleil A."/>
            <person name="Alvarado L."/>
            <person name="Arachchi H.M."/>
            <person name="Berlin A.M."/>
            <person name="Chapman S.B."/>
            <person name="Goldberg J."/>
            <person name="Griggs A."/>
            <person name="Gujja S."/>
            <person name="Hansen M."/>
            <person name="Howarth C."/>
            <person name="Imamovic A."/>
            <person name="Larimer J."/>
            <person name="McCowen C."/>
            <person name="Montmayeur A."/>
            <person name="Murphy C."/>
            <person name="Neiman D."/>
            <person name="Pearson M."/>
            <person name="Priest M."/>
            <person name="Roberts A."/>
            <person name="Saif S."/>
            <person name="Shea T."/>
            <person name="Sisk P."/>
            <person name="Sykes S."/>
            <person name="Wortman J."/>
            <person name="Nusbaum C."/>
            <person name="Birren B."/>
        </authorList>
    </citation>
    <scope>NUCLEOTIDE SEQUENCE [LARGE SCALE GENOMIC DNA]</scope>
    <source>
        <strain evidence="2 3">12_1B</strain>
    </source>
</reference>
<dbReference type="PANTHER" id="PTHR33121">
    <property type="entry name" value="CYCLIC DI-GMP PHOSPHODIESTERASE PDEF"/>
    <property type="match status" value="1"/>
</dbReference>
<comment type="caution">
    <text evidence="2">The sequence shown here is derived from an EMBL/GenBank/DDBJ whole genome shotgun (WGS) entry which is preliminary data.</text>
</comment>
<dbReference type="Gene3D" id="3.20.20.450">
    <property type="entry name" value="EAL domain"/>
    <property type="match status" value="1"/>
</dbReference>
<dbReference type="SMART" id="SM00052">
    <property type="entry name" value="EAL"/>
    <property type="match status" value="1"/>
</dbReference>
<dbReference type="SUPFAM" id="SSF141868">
    <property type="entry name" value="EAL domain-like"/>
    <property type="match status" value="1"/>
</dbReference>
<dbReference type="InterPro" id="IPR035919">
    <property type="entry name" value="EAL_sf"/>
</dbReference>
<sequence>MKVKAEILLFLSIKKIILGVAVLIIAIGATAIKYNRNAVNQEIRRYLYELSVQAKGKVDTRIISNFTILDTISKDVKEKQLTVEEIDNYVKYLGYAYPFNWIGYSDSKGNIKISKRKNIEDNMEHALENNEFIVYFQPKVELKTNKIAGAEALVRWQNSKKELIPPNEFIPIFEKNGFITKLDIYVFEEVCKTIRKWLNEGINPIPVSVNLSRMHLQNPNFLKKYKEIQEKYEVPADLLEIELTETLVFENFEQLKKVIDDIHQMGFSCSIDDFGSGHSSLNLLKEIPVDILKLDRIFFSKKNDKRGNSVIEFIISLAKKLNMTTISEGVETISQVEFLRKADCDLVQGYVYSKPLAKDDFEITFLKNENIQVKKYKEKNKKIKRKQSK</sequence>
<dbReference type="GO" id="GO:0071111">
    <property type="term" value="F:cyclic-guanylate-specific phosphodiesterase activity"/>
    <property type="evidence" value="ECO:0007669"/>
    <property type="project" value="InterPro"/>
</dbReference>
<dbReference type="BioCyc" id="FSP457404-HMP:GTSQ-3696-MONOMER"/>
<proteinExistence type="predicted"/>
<evidence type="ECO:0000259" key="1">
    <source>
        <dbReference type="PROSITE" id="PS50883"/>
    </source>
</evidence>
<organism evidence="2 3">
    <name type="scientific">Fusobacterium ulcerans 12-1B</name>
    <dbReference type="NCBI Taxonomy" id="457404"/>
    <lineage>
        <taxon>Bacteria</taxon>
        <taxon>Fusobacteriati</taxon>
        <taxon>Fusobacteriota</taxon>
        <taxon>Fusobacteriia</taxon>
        <taxon>Fusobacteriales</taxon>
        <taxon>Fusobacteriaceae</taxon>
        <taxon>Fusobacterium</taxon>
    </lineage>
</organism>
<evidence type="ECO:0000313" key="2">
    <source>
        <dbReference type="EMBL" id="EHO76810.1"/>
    </source>
</evidence>
<dbReference type="AlphaFoldDB" id="H1PYZ5"/>